<name>A0AA35S5I4_GEOBA</name>
<dbReference type="AlphaFoldDB" id="A0AA35S5I4"/>
<organism evidence="1 2">
    <name type="scientific">Geodia barretti</name>
    <name type="common">Barrett's horny sponge</name>
    <dbReference type="NCBI Taxonomy" id="519541"/>
    <lineage>
        <taxon>Eukaryota</taxon>
        <taxon>Metazoa</taxon>
        <taxon>Porifera</taxon>
        <taxon>Demospongiae</taxon>
        <taxon>Heteroscleromorpha</taxon>
        <taxon>Tetractinellida</taxon>
        <taxon>Astrophorina</taxon>
        <taxon>Geodiidae</taxon>
        <taxon>Geodia</taxon>
    </lineage>
</organism>
<feature type="non-terminal residue" evidence="1">
    <location>
        <position position="55"/>
    </location>
</feature>
<dbReference type="EMBL" id="CASHTH010001983">
    <property type="protein sequence ID" value="CAI8022912.1"/>
    <property type="molecule type" value="Genomic_DNA"/>
</dbReference>
<accession>A0AA35S5I4</accession>
<reference evidence="1" key="1">
    <citation type="submission" date="2023-03" db="EMBL/GenBank/DDBJ databases">
        <authorList>
            <person name="Steffen K."/>
            <person name="Cardenas P."/>
        </authorList>
    </citation>
    <scope>NUCLEOTIDE SEQUENCE</scope>
</reference>
<keyword evidence="2" id="KW-1185">Reference proteome</keyword>
<comment type="caution">
    <text evidence="1">The sequence shown here is derived from an EMBL/GenBank/DDBJ whole genome shotgun (WGS) entry which is preliminary data.</text>
</comment>
<evidence type="ECO:0000313" key="1">
    <source>
        <dbReference type="EMBL" id="CAI8022912.1"/>
    </source>
</evidence>
<protein>
    <submittedName>
        <fullName evidence="1">Uncharacterized protein</fullName>
    </submittedName>
</protein>
<dbReference type="Proteomes" id="UP001174909">
    <property type="component" value="Unassembled WGS sequence"/>
</dbReference>
<evidence type="ECO:0000313" key="2">
    <source>
        <dbReference type="Proteomes" id="UP001174909"/>
    </source>
</evidence>
<gene>
    <name evidence="1" type="ORF">GBAR_LOCUS13419</name>
</gene>
<proteinExistence type="predicted"/>
<sequence length="55" mass="6363">MSRLGSVLFHSHSLSCSQPAICLQWLTTTILMQTRSKCLKRVIQCVAYLYQSWMI</sequence>